<dbReference type="RefSeq" id="WP_128756876.1">
    <property type="nucleotide sequence ID" value="NZ_QOVM01000002.1"/>
</dbReference>
<gene>
    <name evidence="2" type="ORF">DSM00_951</name>
</gene>
<evidence type="ECO:0000313" key="3">
    <source>
        <dbReference type="Proteomes" id="UP000289238"/>
    </source>
</evidence>
<dbReference type="EMBL" id="QOVM01000002">
    <property type="protein sequence ID" value="RXG23338.1"/>
    <property type="molecule type" value="Genomic_DNA"/>
</dbReference>
<keyword evidence="1" id="KW-1133">Transmembrane helix</keyword>
<sequence>MSYSFLLGTFLLIIAVVFYFIEMLKRNVVLNITRSPYFWVSFGVLVYCATYFAFYITSLILSTESPVILSVVLFLIHSILYGCFGIAFIRANRKKLEHPL</sequence>
<evidence type="ECO:0000313" key="2">
    <source>
        <dbReference type="EMBL" id="RXG23338.1"/>
    </source>
</evidence>
<protein>
    <submittedName>
        <fullName evidence="2">Uncharacterized protein</fullName>
    </submittedName>
</protein>
<keyword evidence="3" id="KW-1185">Reference proteome</keyword>
<reference evidence="2 3" key="1">
    <citation type="submission" date="2018-07" db="EMBL/GenBank/DDBJ databases">
        <title>Leeuwenhoekiella genomics.</title>
        <authorList>
            <person name="Tahon G."/>
            <person name="Willems A."/>
        </authorList>
    </citation>
    <scope>NUCLEOTIDE SEQUENCE [LARGE SCALE GENOMIC DNA]</scope>
    <source>
        <strain evidence="2 3">LMG 22550</strain>
    </source>
</reference>
<feature type="transmembrane region" description="Helical" evidence="1">
    <location>
        <begin position="6"/>
        <end position="24"/>
    </location>
</feature>
<comment type="caution">
    <text evidence="2">The sequence shown here is derived from an EMBL/GenBank/DDBJ whole genome shotgun (WGS) entry which is preliminary data.</text>
</comment>
<keyword evidence="1" id="KW-0812">Transmembrane</keyword>
<dbReference type="Proteomes" id="UP000289238">
    <property type="component" value="Unassembled WGS sequence"/>
</dbReference>
<organism evidence="2 3">
    <name type="scientific">Leeuwenhoekiella aequorea</name>
    <dbReference type="NCBI Taxonomy" id="283736"/>
    <lineage>
        <taxon>Bacteria</taxon>
        <taxon>Pseudomonadati</taxon>
        <taxon>Bacteroidota</taxon>
        <taxon>Flavobacteriia</taxon>
        <taxon>Flavobacteriales</taxon>
        <taxon>Flavobacteriaceae</taxon>
        <taxon>Leeuwenhoekiella</taxon>
    </lineage>
</organism>
<feature type="transmembrane region" description="Helical" evidence="1">
    <location>
        <begin position="67"/>
        <end position="89"/>
    </location>
</feature>
<proteinExistence type="predicted"/>
<dbReference type="AlphaFoldDB" id="A0A4Q0PA83"/>
<accession>A0A4Q0PA83</accession>
<feature type="transmembrane region" description="Helical" evidence="1">
    <location>
        <begin position="36"/>
        <end position="61"/>
    </location>
</feature>
<keyword evidence="1" id="KW-0472">Membrane</keyword>
<dbReference type="OrthoDB" id="1453530at2"/>
<evidence type="ECO:0000256" key="1">
    <source>
        <dbReference type="SAM" id="Phobius"/>
    </source>
</evidence>
<name>A0A4Q0PA83_9FLAO</name>